<protein>
    <submittedName>
        <fullName evidence="10">Uncharacterized protein</fullName>
    </submittedName>
</protein>
<evidence type="ECO:0000256" key="6">
    <source>
        <dbReference type="PROSITE-ProRule" id="PRU00023"/>
    </source>
</evidence>
<dbReference type="GO" id="GO:0004674">
    <property type="term" value="F:protein serine/threonine kinase activity"/>
    <property type="evidence" value="ECO:0007669"/>
    <property type="project" value="UniProtKB-KW"/>
</dbReference>
<evidence type="ECO:0000259" key="8">
    <source>
        <dbReference type="PROSITE" id="PS50011"/>
    </source>
</evidence>
<keyword evidence="1" id="KW-0723">Serine/threonine-protein kinase</keyword>
<sequence>MSLPLKLDRSLPSGGDSPCPPVLPASVSIPYGVLTVTLHESTGVSLPEGFAGTLKSSVLPTGILSYRKSQASIPAVSGTVERSRWGSDPDPGTDCKFDIFQASELSISLYLDSRHGEHPVVSLGEARLNPFNGKTASGSQWVPLQGDTGKVRISLSYEHPTPESFGPRGMLKPSLVQKLADGVFLFENRDNGRTYAGRQLRAKDLYDTSRAVKIEHPFITPLVNVSVAVKPSHMKLFAPFITGGHLLHHLQSARRFSTEQSVLYAAEIVCALEYLHQETGLNIPGWFGPDNILLDAMGHISLSGFGIFRSRPQSLDRPTRLSAEYPAPELLQGSREASPAANWWTLGVVLYEMLTGLPPFYDESEEAIRRNIQENSVQVPEWLDPDAQDILTKLLDPNPETRLGSGTASEIRDHPFFQGIDWERVYQRKYEPKMKPAYTVGWFDHHGLCSSAHDETKELQGQHWPGFTYARPCTATAEKDPAVPRKRKRSQEPKDDPKNGDRWPAAQGSLVRLRDQLLRRLRPTTSFDPHEEPEPSQCPPPLVIAVQKGNMEMVRLLLAHGADPNAAYHDLRWGGGSRAEELLPAPGSERTHFACGRAVQLAMDIGRRDIVEALLDAGADVDLPQPVLRAGDHDAYVYRPAYLKVTAALRHVARKRTSLKASD</sequence>
<dbReference type="GO" id="GO:0005524">
    <property type="term" value="F:ATP binding"/>
    <property type="evidence" value="ECO:0007669"/>
    <property type="project" value="UniProtKB-KW"/>
</dbReference>
<dbReference type="InterPro" id="IPR000719">
    <property type="entry name" value="Prot_kinase_dom"/>
</dbReference>
<dbReference type="InterPro" id="IPR011009">
    <property type="entry name" value="Kinase-like_dom_sf"/>
</dbReference>
<feature type="compositionally biased region" description="Basic and acidic residues" evidence="7">
    <location>
        <begin position="490"/>
        <end position="501"/>
    </location>
</feature>
<evidence type="ECO:0000256" key="5">
    <source>
        <dbReference type="ARBA" id="ARBA00022840"/>
    </source>
</evidence>
<keyword evidence="6" id="KW-0040">ANK repeat</keyword>
<evidence type="ECO:0000256" key="3">
    <source>
        <dbReference type="ARBA" id="ARBA00022741"/>
    </source>
</evidence>
<keyword evidence="5" id="KW-0067">ATP-binding</keyword>
<evidence type="ECO:0000313" key="11">
    <source>
        <dbReference type="Proteomes" id="UP001175261"/>
    </source>
</evidence>
<dbReference type="PROSITE" id="PS50297">
    <property type="entry name" value="ANK_REP_REGION"/>
    <property type="match status" value="1"/>
</dbReference>
<keyword evidence="3" id="KW-0547">Nucleotide-binding</keyword>
<evidence type="ECO:0000256" key="1">
    <source>
        <dbReference type="ARBA" id="ARBA00022527"/>
    </source>
</evidence>
<dbReference type="Pfam" id="PF00069">
    <property type="entry name" value="Pkinase"/>
    <property type="match status" value="1"/>
</dbReference>
<dbReference type="EMBL" id="JAPDFR010000005">
    <property type="protein sequence ID" value="KAK0386304.1"/>
    <property type="molecule type" value="Genomic_DNA"/>
</dbReference>
<dbReference type="PROSITE" id="PS50088">
    <property type="entry name" value="ANK_REPEAT"/>
    <property type="match status" value="1"/>
</dbReference>
<keyword evidence="4" id="KW-0418">Kinase</keyword>
<dbReference type="SUPFAM" id="SSF48403">
    <property type="entry name" value="Ankyrin repeat"/>
    <property type="match status" value="1"/>
</dbReference>
<evidence type="ECO:0000256" key="2">
    <source>
        <dbReference type="ARBA" id="ARBA00022679"/>
    </source>
</evidence>
<dbReference type="InterPro" id="IPR036770">
    <property type="entry name" value="Ankyrin_rpt-contain_sf"/>
</dbReference>
<accession>A0AA39GGX2</accession>
<feature type="domain" description="AGC-kinase C-terminal" evidence="9">
    <location>
        <begin position="418"/>
        <end position="479"/>
    </location>
</feature>
<feature type="domain" description="Protein kinase" evidence="8">
    <location>
        <begin position="157"/>
        <end position="417"/>
    </location>
</feature>
<keyword evidence="11" id="KW-1185">Reference proteome</keyword>
<dbReference type="AlphaFoldDB" id="A0AA39GGX2"/>
<evidence type="ECO:0000259" key="9">
    <source>
        <dbReference type="PROSITE" id="PS51285"/>
    </source>
</evidence>
<evidence type="ECO:0000256" key="7">
    <source>
        <dbReference type="SAM" id="MobiDB-lite"/>
    </source>
</evidence>
<dbReference type="PROSITE" id="PS50011">
    <property type="entry name" value="PROTEIN_KINASE_DOM"/>
    <property type="match status" value="1"/>
</dbReference>
<dbReference type="PROSITE" id="PS51285">
    <property type="entry name" value="AGC_KINASE_CTER"/>
    <property type="match status" value="1"/>
</dbReference>
<dbReference type="Pfam" id="PF00023">
    <property type="entry name" value="Ank"/>
    <property type="match status" value="1"/>
</dbReference>
<organism evidence="10 11">
    <name type="scientific">Sarocladium strictum</name>
    <name type="common">Black bundle disease fungus</name>
    <name type="synonym">Acremonium strictum</name>
    <dbReference type="NCBI Taxonomy" id="5046"/>
    <lineage>
        <taxon>Eukaryota</taxon>
        <taxon>Fungi</taxon>
        <taxon>Dikarya</taxon>
        <taxon>Ascomycota</taxon>
        <taxon>Pezizomycotina</taxon>
        <taxon>Sordariomycetes</taxon>
        <taxon>Hypocreomycetidae</taxon>
        <taxon>Hypocreales</taxon>
        <taxon>Sarocladiaceae</taxon>
        <taxon>Sarocladium</taxon>
    </lineage>
</organism>
<keyword evidence="2" id="KW-0808">Transferase</keyword>
<name>A0AA39GGX2_SARSR</name>
<dbReference type="SUPFAM" id="SSF56112">
    <property type="entry name" value="Protein kinase-like (PK-like)"/>
    <property type="match status" value="1"/>
</dbReference>
<proteinExistence type="predicted"/>
<dbReference type="Proteomes" id="UP001175261">
    <property type="component" value="Unassembled WGS sequence"/>
</dbReference>
<evidence type="ECO:0000256" key="4">
    <source>
        <dbReference type="ARBA" id="ARBA00022777"/>
    </source>
</evidence>
<gene>
    <name evidence="10" type="ORF">NLU13_6141</name>
</gene>
<dbReference type="SMART" id="SM00220">
    <property type="entry name" value="S_TKc"/>
    <property type="match status" value="1"/>
</dbReference>
<dbReference type="Gene3D" id="1.10.510.10">
    <property type="entry name" value="Transferase(Phosphotransferase) domain 1"/>
    <property type="match status" value="1"/>
</dbReference>
<comment type="caution">
    <text evidence="10">The sequence shown here is derived from an EMBL/GenBank/DDBJ whole genome shotgun (WGS) entry which is preliminary data.</text>
</comment>
<evidence type="ECO:0000313" key="10">
    <source>
        <dbReference type="EMBL" id="KAK0386304.1"/>
    </source>
</evidence>
<dbReference type="InterPro" id="IPR000961">
    <property type="entry name" value="AGC-kinase_C"/>
</dbReference>
<dbReference type="Gene3D" id="3.30.200.20">
    <property type="entry name" value="Phosphorylase Kinase, domain 1"/>
    <property type="match status" value="1"/>
</dbReference>
<dbReference type="SMART" id="SM00248">
    <property type="entry name" value="ANK"/>
    <property type="match status" value="2"/>
</dbReference>
<dbReference type="PANTHER" id="PTHR24351">
    <property type="entry name" value="RIBOSOMAL PROTEIN S6 KINASE"/>
    <property type="match status" value="1"/>
</dbReference>
<dbReference type="InterPro" id="IPR002110">
    <property type="entry name" value="Ankyrin_rpt"/>
</dbReference>
<feature type="repeat" description="ANK" evidence="6">
    <location>
        <begin position="541"/>
        <end position="569"/>
    </location>
</feature>
<reference evidence="10" key="1">
    <citation type="submission" date="2022-10" db="EMBL/GenBank/DDBJ databases">
        <title>Determination and structural analysis of whole genome sequence of Sarocladium strictum F4-1.</title>
        <authorList>
            <person name="Hu L."/>
            <person name="Jiang Y."/>
        </authorList>
    </citation>
    <scope>NUCLEOTIDE SEQUENCE</scope>
    <source>
        <strain evidence="10">F4-1</strain>
    </source>
</reference>
<dbReference type="Gene3D" id="1.25.40.20">
    <property type="entry name" value="Ankyrin repeat-containing domain"/>
    <property type="match status" value="1"/>
</dbReference>
<feature type="region of interest" description="Disordered" evidence="7">
    <location>
        <begin position="475"/>
        <end position="507"/>
    </location>
</feature>